<proteinExistence type="inferred from homology"/>
<dbReference type="PANTHER" id="PTHR11410:SF0">
    <property type="entry name" value="ATP SYNTHASE SUBUNIT A"/>
    <property type="match status" value="1"/>
</dbReference>
<dbReference type="NCBIfam" id="TIGR01131">
    <property type="entry name" value="ATP_synt_6_or_A"/>
    <property type="match status" value="1"/>
</dbReference>
<feature type="transmembrane region" description="Helical" evidence="11">
    <location>
        <begin position="99"/>
        <end position="122"/>
    </location>
</feature>
<dbReference type="PRINTS" id="PR00123">
    <property type="entry name" value="ATPASEA"/>
</dbReference>
<dbReference type="InterPro" id="IPR045083">
    <property type="entry name" value="ATP_synth_F0_asu_bact/mt"/>
</dbReference>
<evidence type="ECO:0000256" key="1">
    <source>
        <dbReference type="ARBA" id="ARBA00004141"/>
    </source>
</evidence>
<comment type="similarity">
    <text evidence="2 11 12">Belongs to the ATPase A chain family.</text>
</comment>
<reference evidence="13 14" key="1">
    <citation type="submission" date="2023-07" db="EMBL/GenBank/DDBJ databases">
        <title>Functional and genomic diversity of the sorghum phyllosphere microbiome.</title>
        <authorList>
            <person name="Shade A."/>
        </authorList>
    </citation>
    <scope>NUCLEOTIDE SEQUENCE [LARGE SCALE GENOMIC DNA]</scope>
    <source>
        <strain evidence="13 14">SORGH_AS_1207</strain>
    </source>
</reference>
<keyword evidence="6 11" id="KW-0375">Hydrogen ion transport</keyword>
<keyword evidence="14" id="KW-1185">Reference proteome</keyword>
<dbReference type="EMBL" id="JAUTBF010000001">
    <property type="protein sequence ID" value="MDQ1122820.1"/>
    <property type="molecule type" value="Genomic_DNA"/>
</dbReference>
<keyword evidence="5 11" id="KW-0812">Transmembrane</keyword>
<keyword evidence="3 11" id="KW-0813">Transport</keyword>
<evidence type="ECO:0000256" key="11">
    <source>
        <dbReference type="HAMAP-Rule" id="MF_01393"/>
    </source>
</evidence>
<gene>
    <name evidence="11" type="primary">atpB</name>
    <name evidence="13" type="ORF">QE412_001393</name>
</gene>
<evidence type="ECO:0000256" key="8">
    <source>
        <dbReference type="ARBA" id="ARBA00023065"/>
    </source>
</evidence>
<dbReference type="Pfam" id="PF00119">
    <property type="entry name" value="ATP-synt_A"/>
    <property type="match status" value="1"/>
</dbReference>
<feature type="transmembrane region" description="Helical" evidence="11">
    <location>
        <begin position="191"/>
        <end position="210"/>
    </location>
</feature>
<feature type="transmembrane region" description="Helical" evidence="11">
    <location>
        <begin position="243"/>
        <end position="265"/>
    </location>
</feature>
<protein>
    <recommendedName>
        <fullName evidence="11 12">ATP synthase subunit a</fullName>
    </recommendedName>
    <alternativeName>
        <fullName evidence="11">ATP synthase F0 sector subunit a</fullName>
    </alternativeName>
    <alternativeName>
        <fullName evidence="11">F-ATPase subunit 6</fullName>
    </alternativeName>
</protein>
<evidence type="ECO:0000256" key="3">
    <source>
        <dbReference type="ARBA" id="ARBA00022448"/>
    </source>
</evidence>
<feature type="transmembrane region" description="Helical" evidence="11">
    <location>
        <begin position="38"/>
        <end position="60"/>
    </location>
</feature>
<evidence type="ECO:0000256" key="7">
    <source>
        <dbReference type="ARBA" id="ARBA00022989"/>
    </source>
</evidence>
<name>A0ABU0TTM7_MICTR</name>
<evidence type="ECO:0000256" key="2">
    <source>
        <dbReference type="ARBA" id="ARBA00006810"/>
    </source>
</evidence>
<keyword evidence="11" id="KW-1003">Cell membrane</keyword>
<evidence type="ECO:0000256" key="5">
    <source>
        <dbReference type="ARBA" id="ARBA00022692"/>
    </source>
</evidence>
<comment type="function">
    <text evidence="11 12">Key component of the proton channel; it plays a direct role in the translocation of protons across the membrane.</text>
</comment>
<evidence type="ECO:0000313" key="13">
    <source>
        <dbReference type="EMBL" id="MDQ1122820.1"/>
    </source>
</evidence>
<evidence type="ECO:0000256" key="9">
    <source>
        <dbReference type="ARBA" id="ARBA00023136"/>
    </source>
</evidence>
<dbReference type="SUPFAM" id="SSF81336">
    <property type="entry name" value="F1F0 ATP synthase subunit A"/>
    <property type="match status" value="1"/>
</dbReference>
<evidence type="ECO:0000256" key="6">
    <source>
        <dbReference type="ARBA" id="ARBA00022781"/>
    </source>
</evidence>
<keyword evidence="10 11" id="KW-0066">ATP synthesis</keyword>
<keyword evidence="7 11" id="KW-1133">Transmembrane helix</keyword>
<dbReference type="Gene3D" id="1.20.120.220">
    <property type="entry name" value="ATP synthase, F0 complex, subunit A"/>
    <property type="match status" value="1"/>
</dbReference>
<evidence type="ECO:0000256" key="4">
    <source>
        <dbReference type="ARBA" id="ARBA00022547"/>
    </source>
</evidence>
<evidence type="ECO:0000256" key="12">
    <source>
        <dbReference type="RuleBase" id="RU000483"/>
    </source>
</evidence>
<evidence type="ECO:0000313" key="14">
    <source>
        <dbReference type="Proteomes" id="UP001226691"/>
    </source>
</evidence>
<dbReference type="RefSeq" id="WP_307481516.1">
    <property type="nucleotide sequence ID" value="NZ_JAUTBF010000001.1"/>
</dbReference>
<dbReference type="InterPro" id="IPR035908">
    <property type="entry name" value="F0_ATP_A_sf"/>
</dbReference>
<evidence type="ECO:0000256" key="10">
    <source>
        <dbReference type="ARBA" id="ARBA00023310"/>
    </source>
</evidence>
<sequence>MTQANTIAHITADANTFHPPSISDFFPPELLFAGTPFAVTRITLVQLLATAVMVLIIVLGTRRLTVVPGRFQSVIELGFGFIREQIAFQVLGEKDGKRFLPLLTAMFLTILALNLTGVIPFLNIPGTSVAGAPLVFALTAYVAFVYAGIRRHGFGHFLKNSLVPSGVPIYLVPIIAIVELISVFVARPVSLFLRLLLNMIVGHLMLVLFFSATQFFFFSFNLLTPLAAGTLALGFAFTLFEVFVALLQAYVFTILTAVYIQLAVAEEH</sequence>
<dbReference type="CDD" id="cd00310">
    <property type="entry name" value="ATP-synt_Fo_a_6"/>
    <property type="match status" value="1"/>
</dbReference>
<keyword evidence="4 11" id="KW-0138">CF(0)</keyword>
<feature type="transmembrane region" description="Helical" evidence="11">
    <location>
        <begin position="215"/>
        <end position="237"/>
    </location>
</feature>
<dbReference type="HAMAP" id="MF_01393">
    <property type="entry name" value="ATP_synth_a_bact"/>
    <property type="match status" value="1"/>
</dbReference>
<dbReference type="InterPro" id="IPR000568">
    <property type="entry name" value="ATP_synth_F0_asu"/>
</dbReference>
<keyword evidence="9 11" id="KW-0472">Membrane</keyword>
<comment type="subcellular location">
    <subcellularLocation>
        <location evidence="11 12">Cell membrane</location>
        <topology evidence="11 12">Multi-pass membrane protein</topology>
    </subcellularLocation>
    <subcellularLocation>
        <location evidence="1">Membrane</location>
        <topology evidence="1">Multi-pass membrane protein</topology>
    </subcellularLocation>
</comment>
<organism evidence="13 14">
    <name type="scientific">Microbacterium trichothecenolyticum</name>
    <name type="common">Aureobacterium trichothecenolyticum</name>
    <dbReference type="NCBI Taxonomy" id="69370"/>
    <lineage>
        <taxon>Bacteria</taxon>
        <taxon>Bacillati</taxon>
        <taxon>Actinomycetota</taxon>
        <taxon>Actinomycetes</taxon>
        <taxon>Micrococcales</taxon>
        <taxon>Microbacteriaceae</taxon>
        <taxon>Microbacterium</taxon>
    </lineage>
</organism>
<dbReference type="Proteomes" id="UP001226691">
    <property type="component" value="Unassembled WGS sequence"/>
</dbReference>
<accession>A0ABU0TTM7</accession>
<feature type="transmembrane region" description="Helical" evidence="11">
    <location>
        <begin position="128"/>
        <end position="149"/>
    </location>
</feature>
<feature type="transmembrane region" description="Helical" evidence="11">
    <location>
        <begin position="161"/>
        <end position="185"/>
    </location>
</feature>
<comment type="caution">
    <text evidence="13">The sequence shown here is derived from an EMBL/GenBank/DDBJ whole genome shotgun (WGS) entry which is preliminary data.</text>
</comment>
<keyword evidence="8 11" id="KW-0406">Ion transport</keyword>
<dbReference type="PANTHER" id="PTHR11410">
    <property type="entry name" value="ATP SYNTHASE SUBUNIT A"/>
    <property type="match status" value="1"/>
</dbReference>